<reference evidence="5" key="3">
    <citation type="journal article" date="2018" name="BMC Genomics">
        <title>Whole genome sequencing and function prediction of 133 gut anaerobes isolated from chicken caecum in pure cultures.</title>
        <authorList>
            <person name="Medvecky M."/>
            <person name="Cejkova D."/>
            <person name="Polansky O."/>
            <person name="Karasova D."/>
            <person name="Kubasova T."/>
            <person name="Cizek A."/>
            <person name="Rychlik I."/>
        </authorList>
    </citation>
    <scope>NUCLEOTIDE SEQUENCE</scope>
    <source>
        <strain evidence="5">An175</strain>
    </source>
</reference>
<dbReference type="PANTHER" id="PTHR10434">
    <property type="entry name" value="1-ACYL-SN-GLYCEROL-3-PHOSPHATE ACYLTRANSFERASE"/>
    <property type="match status" value="1"/>
</dbReference>
<evidence type="ECO:0000313" key="4">
    <source>
        <dbReference type="EMBL" id="CUP49189.1"/>
    </source>
</evidence>
<evidence type="ECO:0000313" key="5">
    <source>
        <dbReference type="EMBL" id="OUP68256.1"/>
    </source>
</evidence>
<dbReference type="Proteomes" id="UP000095765">
    <property type="component" value="Unassembled WGS sequence"/>
</dbReference>
<organism evidence="4 6">
    <name type="scientific">Anaerotruncus colihominis</name>
    <dbReference type="NCBI Taxonomy" id="169435"/>
    <lineage>
        <taxon>Bacteria</taxon>
        <taxon>Bacillati</taxon>
        <taxon>Bacillota</taxon>
        <taxon>Clostridia</taxon>
        <taxon>Eubacteriales</taxon>
        <taxon>Oscillospiraceae</taxon>
        <taxon>Anaerotruncus</taxon>
    </lineage>
</organism>
<accession>A0A174NTI6</accession>
<evidence type="ECO:0000256" key="2">
    <source>
        <dbReference type="ARBA" id="ARBA00023315"/>
    </source>
</evidence>
<keyword evidence="2 4" id="KW-0012">Acyltransferase</keyword>
<name>A0A174NTI6_9FIRM</name>
<dbReference type="SUPFAM" id="SSF69593">
    <property type="entry name" value="Glycerol-3-phosphate (1)-acyltransferase"/>
    <property type="match status" value="1"/>
</dbReference>
<evidence type="ECO:0000313" key="7">
    <source>
        <dbReference type="Proteomes" id="UP000196386"/>
    </source>
</evidence>
<dbReference type="EMBL" id="NFKP01000020">
    <property type="protein sequence ID" value="OUP68256.1"/>
    <property type="molecule type" value="Genomic_DNA"/>
</dbReference>
<proteinExistence type="predicted"/>
<feature type="domain" description="Phospholipid/glycerol acyltransferase" evidence="3">
    <location>
        <begin position="34"/>
        <end position="147"/>
    </location>
</feature>
<reference evidence="7" key="2">
    <citation type="submission" date="2017-04" db="EMBL/GenBank/DDBJ databases">
        <title>Function of individual gut microbiota members based on whole genome sequencing of pure cultures obtained from chicken caecum.</title>
        <authorList>
            <person name="Medvecky M."/>
            <person name="Cejkova D."/>
            <person name="Polansky O."/>
            <person name="Karasova D."/>
            <person name="Kubasova T."/>
            <person name="Cizek A."/>
            <person name="Rychlik I."/>
        </authorList>
    </citation>
    <scope>NUCLEOTIDE SEQUENCE [LARGE SCALE GENOMIC DNA]</scope>
    <source>
        <strain evidence="7">An175</strain>
    </source>
</reference>
<reference evidence="4 6" key="1">
    <citation type="submission" date="2015-09" db="EMBL/GenBank/DDBJ databases">
        <authorList>
            <consortium name="Pathogen Informatics"/>
        </authorList>
    </citation>
    <scope>NUCLEOTIDE SEQUENCE [LARGE SCALE GENOMIC DNA]</scope>
    <source>
        <strain evidence="4 6">2789STDY5834939</strain>
    </source>
</reference>
<sequence length="200" mass="22581">MFYSFCWWLCMIWIRVMYHVEIVGRENVPRDRGYILAANHRTNMDPIFVAAGVRAPIRYMAKVELFQKGKLFSWLLHRLGAFPVERGKGDTGAVEWAEQVVRSGAVLGMFPEGTRSKDGTPGKPKSGVAMIASQTNASVLPCAVCYGKELRFRTRLTIRYGPLIPYERLGFSQANAAPREIKAASRLIMDEIVRLLEEQA</sequence>
<dbReference type="Proteomes" id="UP000196386">
    <property type="component" value="Unassembled WGS sequence"/>
</dbReference>
<evidence type="ECO:0000256" key="1">
    <source>
        <dbReference type="ARBA" id="ARBA00022679"/>
    </source>
</evidence>
<dbReference type="InterPro" id="IPR002123">
    <property type="entry name" value="Plipid/glycerol_acylTrfase"/>
</dbReference>
<dbReference type="EMBL" id="CZBE01000005">
    <property type="protein sequence ID" value="CUP49189.1"/>
    <property type="molecule type" value="Genomic_DNA"/>
</dbReference>
<evidence type="ECO:0000313" key="6">
    <source>
        <dbReference type="Proteomes" id="UP000095765"/>
    </source>
</evidence>
<evidence type="ECO:0000259" key="3">
    <source>
        <dbReference type="SMART" id="SM00563"/>
    </source>
</evidence>
<dbReference type="AlphaFoldDB" id="A0A174NTI6"/>
<dbReference type="PANTHER" id="PTHR10434:SF11">
    <property type="entry name" value="1-ACYL-SN-GLYCEROL-3-PHOSPHATE ACYLTRANSFERASE"/>
    <property type="match status" value="1"/>
</dbReference>
<dbReference type="GO" id="GO:0006654">
    <property type="term" value="P:phosphatidic acid biosynthetic process"/>
    <property type="evidence" value="ECO:0007669"/>
    <property type="project" value="TreeGrafter"/>
</dbReference>
<dbReference type="EC" id="2.3.1.-" evidence="4"/>
<gene>
    <name evidence="4" type="primary">plsC</name>
    <name evidence="5" type="ORF">B5F11_14335</name>
    <name evidence="4" type="ORF">ERS852551_00966</name>
</gene>
<dbReference type="GO" id="GO:0003841">
    <property type="term" value="F:1-acylglycerol-3-phosphate O-acyltransferase activity"/>
    <property type="evidence" value="ECO:0007669"/>
    <property type="project" value="TreeGrafter"/>
</dbReference>
<dbReference type="Pfam" id="PF01553">
    <property type="entry name" value="Acyltransferase"/>
    <property type="match status" value="1"/>
</dbReference>
<dbReference type="CDD" id="cd07989">
    <property type="entry name" value="LPLAT_AGPAT-like"/>
    <property type="match status" value="1"/>
</dbReference>
<dbReference type="SMART" id="SM00563">
    <property type="entry name" value="PlsC"/>
    <property type="match status" value="1"/>
</dbReference>
<dbReference type="OrthoDB" id="9803035at2"/>
<protein>
    <submittedName>
        <fullName evidence="4">1-acyl-sn-glycerol-3-phosphate acyltransferase</fullName>
        <ecNumber evidence="4">2.3.1.-</ecNumber>
    </submittedName>
</protein>
<keyword evidence="1 4" id="KW-0808">Transferase</keyword>